<sequence>MSLNSEQMLAVLNALPDPVFVLTESGRYAGVYGHADPNYYHSGHDLVGSYLSDVLSADVADWVMQHMQQAWDQKGLVKVEYPLSAAQVKGLEMQAGPDGMIWFEGHIQPFPQAVEGERAVIWVARNITRRKQLEQELLEASQTDPLTRVANRRPLFELLQSRFSDFKRYQHPTVLILFDLDHFKQINDRFGHLMGDQVLASLCDICHATLRENDLLARFGGEEFIVVLPNTAMEQGLSLAERMRDLVFRELGACFPQYERAITISLGVSEFIDSDTRFENLLQRADSALYQAKHAGRNRICAHR</sequence>
<dbReference type="EC" id="2.7.7.65" evidence="2"/>
<evidence type="ECO:0000259" key="4">
    <source>
        <dbReference type="PROSITE" id="PS50887"/>
    </source>
</evidence>
<dbReference type="GO" id="GO:0005886">
    <property type="term" value="C:plasma membrane"/>
    <property type="evidence" value="ECO:0007669"/>
    <property type="project" value="TreeGrafter"/>
</dbReference>
<evidence type="ECO:0000313" key="6">
    <source>
        <dbReference type="Proteomes" id="UP000027318"/>
    </source>
</evidence>
<comment type="cofactor">
    <cofactor evidence="1">
        <name>Mg(2+)</name>
        <dbReference type="ChEBI" id="CHEBI:18420"/>
    </cofactor>
</comment>
<dbReference type="OrthoDB" id="9812260at2"/>
<dbReference type="CDD" id="cd01949">
    <property type="entry name" value="GGDEF"/>
    <property type="match status" value="1"/>
</dbReference>
<keyword evidence="6" id="KW-1185">Reference proteome</keyword>
<dbReference type="Proteomes" id="UP000027318">
    <property type="component" value="Unassembled WGS sequence"/>
</dbReference>
<dbReference type="SMART" id="SM00267">
    <property type="entry name" value="GGDEF"/>
    <property type="match status" value="1"/>
</dbReference>
<feature type="domain" description="GGDEF" evidence="4">
    <location>
        <begin position="171"/>
        <end position="304"/>
    </location>
</feature>
<dbReference type="InterPro" id="IPR050469">
    <property type="entry name" value="Diguanylate_Cyclase"/>
</dbReference>
<evidence type="ECO:0000256" key="1">
    <source>
        <dbReference type="ARBA" id="ARBA00001946"/>
    </source>
</evidence>
<proteinExistence type="predicted"/>
<dbReference type="Pfam" id="PF08448">
    <property type="entry name" value="PAS_4"/>
    <property type="match status" value="1"/>
</dbReference>
<dbReference type="PANTHER" id="PTHR45138:SF9">
    <property type="entry name" value="DIGUANYLATE CYCLASE DGCM-RELATED"/>
    <property type="match status" value="1"/>
</dbReference>
<accession>A0A063Y8Z3</accession>
<dbReference type="InterPro" id="IPR029787">
    <property type="entry name" value="Nucleotide_cyclase"/>
</dbReference>
<evidence type="ECO:0000256" key="2">
    <source>
        <dbReference type="ARBA" id="ARBA00012528"/>
    </source>
</evidence>
<gene>
    <name evidence="5" type="ORF">ADINL_0279</name>
</gene>
<dbReference type="GO" id="GO:1902201">
    <property type="term" value="P:negative regulation of bacterial-type flagellum-dependent cell motility"/>
    <property type="evidence" value="ECO:0007669"/>
    <property type="project" value="TreeGrafter"/>
</dbReference>
<dbReference type="FunFam" id="3.30.70.270:FF:000001">
    <property type="entry name" value="Diguanylate cyclase domain protein"/>
    <property type="match status" value="1"/>
</dbReference>
<dbReference type="EMBL" id="JMSZ01000007">
    <property type="protein sequence ID" value="KDE41206.1"/>
    <property type="molecule type" value="Genomic_DNA"/>
</dbReference>
<dbReference type="InterPro" id="IPR000160">
    <property type="entry name" value="GGDEF_dom"/>
</dbReference>
<evidence type="ECO:0000313" key="5">
    <source>
        <dbReference type="EMBL" id="KDE41206.1"/>
    </source>
</evidence>
<dbReference type="Gene3D" id="3.30.450.20">
    <property type="entry name" value="PAS domain"/>
    <property type="match status" value="1"/>
</dbReference>
<dbReference type="InterPro" id="IPR043128">
    <property type="entry name" value="Rev_trsase/Diguanyl_cyclase"/>
</dbReference>
<dbReference type="GO" id="GO:0052621">
    <property type="term" value="F:diguanylate cyclase activity"/>
    <property type="evidence" value="ECO:0007669"/>
    <property type="project" value="UniProtKB-EC"/>
</dbReference>
<dbReference type="Gene3D" id="3.30.70.270">
    <property type="match status" value="1"/>
</dbReference>
<dbReference type="SUPFAM" id="SSF55073">
    <property type="entry name" value="Nucleotide cyclase"/>
    <property type="match status" value="1"/>
</dbReference>
<reference evidence="5 6" key="1">
    <citation type="journal article" date="2005" name="Int. J. Syst. Evol. Microbiol.">
        <title>Nitrincola lacisaponensis gen. nov., sp. nov., a novel alkaliphilic bacterium isolated from an alkaline, saline lake.</title>
        <authorList>
            <person name="Dimitriu P.A."/>
            <person name="Shukla S.K."/>
            <person name="Conradt J."/>
            <person name="Marquez M.C."/>
            <person name="Ventosa A."/>
            <person name="Maglia A."/>
            <person name="Peyton B.M."/>
            <person name="Pinkart H.C."/>
            <person name="Mormile M.R."/>
        </authorList>
    </citation>
    <scope>NUCLEOTIDE SEQUENCE [LARGE SCALE GENOMIC DNA]</scope>
    <source>
        <strain evidence="5 6">4CA</strain>
    </source>
</reference>
<dbReference type="PROSITE" id="PS50887">
    <property type="entry name" value="GGDEF"/>
    <property type="match status" value="1"/>
</dbReference>
<dbReference type="GO" id="GO:0043709">
    <property type="term" value="P:cell adhesion involved in single-species biofilm formation"/>
    <property type="evidence" value="ECO:0007669"/>
    <property type="project" value="TreeGrafter"/>
</dbReference>
<dbReference type="STRING" id="267850.ADINL_0279"/>
<dbReference type="NCBIfam" id="TIGR00254">
    <property type="entry name" value="GGDEF"/>
    <property type="match status" value="1"/>
</dbReference>
<dbReference type="Pfam" id="PF00990">
    <property type="entry name" value="GGDEF"/>
    <property type="match status" value="1"/>
</dbReference>
<name>A0A063Y8Z3_9GAMM</name>
<evidence type="ECO:0000256" key="3">
    <source>
        <dbReference type="ARBA" id="ARBA00034247"/>
    </source>
</evidence>
<dbReference type="PANTHER" id="PTHR45138">
    <property type="entry name" value="REGULATORY COMPONENTS OF SENSORY TRANSDUCTION SYSTEM"/>
    <property type="match status" value="1"/>
</dbReference>
<dbReference type="InterPro" id="IPR013656">
    <property type="entry name" value="PAS_4"/>
</dbReference>
<comment type="caution">
    <text evidence="5">The sequence shown here is derived from an EMBL/GenBank/DDBJ whole genome shotgun (WGS) entry which is preliminary data.</text>
</comment>
<dbReference type="PATRIC" id="fig|267850.7.peg.275"/>
<dbReference type="AlphaFoldDB" id="A0A063Y8Z3"/>
<comment type="catalytic activity">
    <reaction evidence="3">
        <text>2 GTP = 3',3'-c-di-GMP + 2 diphosphate</text>
        <dbReference type="Rhea" id="RHEA:24898"/>
        <dbReference type="ChEBI" id="CHEBI:33019"/>
        <dbReference type="ChEBI" id="CHEBI:37565"/>
        <dbReference type="ChEBI" id="CHEBI:58805"/>
        <dbReference type="EC" id="2.7.7.65"/>
    </reaction>
</comment>
<dbReference type="InterPro" id="IPR035965">
    <property type="entry name" value="PAS-like_dom_sf"/>
</dbReference>
<dbReference type="SUPFAM" id="SSF55785">
    <property type="entry name" value="PYP-like sensor domain (PAS domain)"/>
    <property type="match status" value="1"/>
</dbReference>
<protein>
    <recommendedName>
        <fullName evidence="2">diguanylate cyclase</fullName>
        <ecNumber evidence="2">2.7.7.65</ecNumber>
    </recommendedName>
</protein>
<organism evidence="5 6">
    <name type="scientific">Nitrincola lacisaponensis</name>
    <dbReference type="NCBI Taxonomy" id="267850"/>
    <lineage>
        <taxon>Bacteria</taxon>
        <taxon>Pseudomonadati</taxon>
        <taxon>Pseudomonadota</taxon>
        <taxon>Gammaproteobacteria</taxon>
        <taxon>Oceanospirillales</taxon>
        <taxon>Oceanospirillaceae</taxon>
        <taxon>Nitrincola</taxon>
    </lineage>
</organism>
<dbReference type="RefSeq" id="WP_036542978.1">
    <property type="nucleotide sequence ID" value="NZ_JMSZ01000007.1"/>
</dbReference>